<dbReference type="Gene3D" id="1.10.340.70">
    <property type="match status" value="1"/>
</dbReference>
<feature type="region of interest" description="Disordered" evidence="7">
    <location>
        <begin position="103"/>
        <end position="145"/>
    </location>
</feature>
<dbReference type="OrthoDB" id="6434793at2759"/>
<feature type="compositionally biased region" description="Basic and acidic residues" evidence="7">
    <location>
        <begin position="116"/>
        <end position="132"/>
    </location>
</feature>
<dbReference type="PROSITE" id="PS50994">
    <property type="entry name" value="INTEGRASE"/>
    <property type="match status" value="1"/>
</dbReference>
<dbReference type="AlphaFoldDB" id="A0A4Y2DS08"/>
<dbReference type="GO" id="GO:0003676">
    <property type="term" value="F:nucleic acid binding"/>
    <property type="evidence" value="ECO:0007669"/>
    <property type="project" value="InterPro"/>
</dbReference>
<keyword evidence="2" id="KW-0548">Nucleotidyltransferase</keyword>
<dbReference type="InterPro" id="IPR041577">
    <property type="entry name" value="RT_RNaseH_2"/>
</dbReference>
<reference evidence="9 10" key="1">
    <citation type="journal article" date="2019" name="Sci. Rep.">
        <title>Orb-weaving spider Araneus ventricosus genome elucidates the spidroin gene catalogue.</title>
        <authorList>
            <person name="Kono N."/>
            <person name="Nakamura H."/>
            <person name="Ohtoshi R."/>
            <person name="Moran D.A.P."/>
            <person name="Shinohara A."/>
            <person name="Yoshida Y."/>
            <person name="Fujiwara M."/>
            <person name="Mori M."/>
            <person name="Tomita M."/>
            <person name="Arakawa K."/>
        </authorList>
    </citation>
    <scope>NUCLEOTIDE SEQUENCE [LARGE SCALE GENOMIC DNA]</scope>
</reference>
<evidence type="ECO:0000313" key="9">
    <source>
        <dbReference type="EMBL" id="GBM19531.1"/>
    </source>
</evidence>
<dbReference type="InterPro" id="IPR000477">
    <property type="entry name" value="RT_dom"/>
</dbReference>
<dbReference type="GO" id="GO:0004519">
    <property type="term" value="F:endonuclease activity"/>
    <property type="evidence" value="ECO:0007669"/>
    <property type="project" value="UniProtKB-KW"/>
</dbReference>
<dbReference type="Pfam" id="PF00665">
    <property type="entry name" value="rve"/>
    <property type="match status" value="1"/>
</dbReference>
<evidence type="ECO:0000256" key="4">
    <source>
        <dbReference type="ARBA" id="ARBA00022759"/>
    </source>
</evidence>
<name>A0A4Y2DS08_ARAVE</name>
<dbReference type="SUPFAM" id="SSF53098">
    <property type="entry name" value="Ribonuclease H-like"/>
    <property type="match status" value="1"/>
</dbReference>
<comment type="caution">
    <text evidence="9">The sequence shown here is derived from an EMBL/GenBank/DDBJ whole genome shotgun (WGS) entry which is preliminary data.</text>
</comment>
<keyword evidence="5" id="KW-0695">RNA-directed DNA polymerase</keyword>
<keyword evidence="6" id="KW-0511">Multifunctional enzyme</keyword>
<evidence type="ECO:0000259" key="8">
    <source>
        <dbReference type="PROSITE" id="PS50994"/>
    </source>
</evidence>
<keyword evidence="3" id="KW-0540">Nuclease</keyword>
<dbReference type="Pfam" id="PF17921">
    <property type="entry name" value="Integrase_H2C2"/>
    <property type="match status" value="1"/>
</dbReference>
<accession>A0A4Y2DS08</accession>
<protein>
    <recommendedName>
        <fullName evidence="1">RNA-directed DNA polymerase</fullName>
        <ecNumber evidence="1">2.7.7.49</ecNumber>
    </recommendedName>
</protein>
<keyword evidence="2" id="KW-0808">Transferase</keyword>
<dbReference type="FunFam" id="3.10.20.370:FF:000001">
    <property type="entry name" value="Retrovirus-related Pol polyprotein from transposon 17.6-like protein"/>
    <property type="match status" value="1"/>
</dbReference>
<dbReference type="GO" id="GO:0003964">
    <property type="term" value="F:RNA-directed DNA polymerase activity"/>
    <property type="evidence" value="ECO:0007669"/>
    <property type="project" value="UniProtKB-KW"/>
</dbReference>
<dbReference type="Proteomes" id="UP000499080">
    <property type="component" value="Unassembled WGS sequence"/>
</dbReference>
<evidence type="ECO:0000256" key="6">
    <source>
        <dbReference type="ARBA" id="ARBA00023268"/>
    </source>
</evidence>
<evidence type="ECO:0000256" key="1">
    <source>
        <dbReference type="ARBA" id="ARBA00012493"/>
    </source>
</evidence>
<dbReference type="Gene3D" id="3.10.20.370">
    <property type="match status" value="1"/>
</dbReference>
<proteinExistence type="predicted"/>
<dbReference type="InterPro" id="IPR036397">
    <property type="entry name" value="RNaseH_sf"/>
</dbReference>
<dbReference type="SUPFAM" id="SSF47353">
    <property type="entry name" value="Retrovirus capsid dimerization domain-like"/>
    <property type="match status" value="1"/>
</dbReference>
<organism evidence="9 10">
    <name type="scientific">Araneus ventricosus</name>
    <name type="common">Orbweaver spider</name>
    <name type="synonym">Epeira ventricosa</name>
    <dbReference type="NCBI Taxonomy" id="182803"/>
    <lineage>
        <taxon>Eukaryota</taxon>
        <taxon>Metazoa</taxon>
        <taxon>Ecdysozoa</taxon>
        <taxon>Arthropoda</taxon>
        <taxon>Chelicerata</taxon>
        <taxon>Arachnida</taxon>
        <taxon>Araneae</taxon>
        <taxon>Araneomorphae</taxon>
        <taxon>Entelegynae</taxon>
        <taxon>Araneoidea</taxon>
        <taxon>Araneidae</taxon>
        <taxon>Araneus</taxon>
    </lineage>
</organism>
<dbReference type="FunFam" id="1.10.340.70:FF:000001">
    <property type="entry name" value="Retrovirus-related Pol polyprotein from transposon gypsy-like Protein"/>
    <property type="match status" value="1"/>
</dbReference>
<dbReference type="CDD" id="cd01647">
    <property type="entry name" value="RT_LTR"/>
    <property type="match status" value="1"/>
</dbReference>
<dbReference type="SUPFAM" id="SSF56672">
    <property type="entry name" value="DNA/RNA polymerases"/>
    <property type="match status" value="1"/>
</dbReference>
<dbReference type="GO" id="GO:0015074">
    <property type="term" value="P:DNA integration"/>
    <property type="evidence" value="ECO:0007669"/>
    <property type="project" value="InterPro"/>
</dbReference>
<dbReference type="InterPro" id="IPR043502">
    <property type="entry name" value="DNA/RNA_pol_sf"/>
</dbReference>
<evidence type="ECO:0000256" key="3">
    <source>
        <dbReference type="ARBA" id="ARBA00022722"/>
    </source>
</evidence>
<evidence type="ECO:0000256" key="2">
    <source>
        <dbReference type="ARBA" id="ARBA00022695"/>
    </source>
</evidence>
<sequence>MKPETFRLKFTQHQRKPGALWRELVFELRNYLDGWLDGLEVRNFENLKNLMISDQIKRRVAGEVKKHFLDEWGKLVDPLVLAGKIDEYESVRSSRKLHNVRMPERKPLGKGKLPSPRKENKSKFVGKSEHQFWKNPTPKGNWRNENFERRKPAACYICHSTEHLRPNCQQLRKDKPAEVVNHVGMSDSTKNLFAPYMSKALVNQTEMSILRDTGASIDLVSRNHINSEDLTGETVWIKQPLDKNFTCLSLEKIELQSPVSGKIITKAAVIDASLDNGIYLLGNRSAQLIEEQRKTPNLNAVVTRSQKLKKETEASAVIKPPPQRPSQTVQDENPSIIVAEELVPFPLPQAEGDTNRLLKVDSEAFASEQRNCTGLKPCWEKEREGKGEFVKKGDLLFRKNKDHFGNANLQLVIPADLRNEILALCHESTSAHLGVTKTKDRLLRHYFWPNCVKDTENYVRSCDPCQRIGKAREKGKAPLKPVPIITEVFSKIKIDAVGPLPISAKNNRYLLIAICMSSKYPEAIPVADINSVSVIDALLEVFSRMGFPREIQCDNGTSFTSHLTTEFFERFGIKVTHSSVHHPQSNPVERFHRTLKRLLKVLCLQSGEDWEKNLPATLLALRTVTHESTGFSPAELVHGKNLRTPEVLLYEHWVNPQESESSVTEYVFELINRMRRCQDLAVERMTEVQVKRKAWCDKNAVRRKFQRPEKINLLISERKETPKAESDELGIPYPTADPNVYDFEEIIRDSALEEQLRFSEIEELRKLLGRHQKVFSNEPGKTHLVEHDIELISNNPIRSKPYRTSQRQTEILKAEIKRMLDLKIIEIGQSDYTSPMILVEAVGREPRPFIDYRRLNSSIHNQYFPLPNIEERVELVSAAKFITVIDLAKGYWQIPLSKRAQRYATKLMSQVLENCESFAVPYLDDIAIYSNNWEDHLKHVNEVLKRIGDANLTIKPSKCKFAQNRTKYLGHVVGSGVRTPAEAKIKAVLDFPTPTSKTQIRPFLGLAGYYAHYVKNFSVIAAPLTNVLKGKVKRESIIWTKECNQAFEELKRRLTQNPVLYAPDYKKEFIVQSDASDLGMGIVLSQRDAEKEEHPVLYLSKNFSDAERKYSATERECAVIIYAIKKLKYYLDGQIFTIETVHNPLVWLKSNAGSNPRLMRWSLELQPLQYKVIHKAGKKPFEC</sequence>
<keyword evidence="4" id="KW-0378">Hydrolase</keyword>
<dbReference type="Gene3D" id="3.30.420.10">
    <property type="entry name" value="Ribonuclease H-like superfamily/Ribonuclease H"/>
    <property type="match status" value="1"/>
</dbReference>
<dbReference type="Pfam" id="PF17919">
    <property type="entry name" value="RT_RNaseH_2"/>
    <property type="match status" value="1"/>
</dbReference>
<keyword evidence="10" id="KW-1185">Reference proteome</keyword>
<dbReference type="Pfam" id="PF00078">
    <property type="entry name" value="RVT_1"/>
    <property type="match status" value="1"/>
</dbReference>
<dbReference type="InterPro" id="IPR050951">
    <property type="entry name" value="Retrovirus_Pol_polyprotein"/>
</dbReference>
<evidence type="ECO:0000256" key="7">
    <source>
        <dbReference type="SAM" id="MobiDB-lite"/>
    </source>
</evidence>
<gene>
    <name evidence="9" type="primary">pol_188</name>
    <name evidence="9" type="ORF">AVEN_4247_1</name>
</gene>
<dbReference type="FunFam" id="3.30.70.270:FF:000020">
    <property type="entry name" value="Transposon Tf2-6 polyprotein-like Protein"/>
    <property type="match status" value="1"/>
</dbReference>
<dbReference type="FunFam" id="3.30.420.10:FF:000032">
    <property type="entry name" value="Retrovirus-related Pol polyprotein from transposon 297-like Protein"/>
    <property type="match status" value="1"/>
</dbReference>
<evidence type="ECO:0000256" key="5">
    <source>
        <dbReference type="ARBA" id="ARBA00022918"/>
    </source>
</evidence>
<evidence type="ECO:0000313" key="10">
    <source>
        <dbReference type="Proteomes" id="UP000499080"/>
    </source>
</evidence>
<dbReference type="PANTHER" id="PTHR37984:SF5">
    <property type="entry name" value="PROTEIN NYNRIN-LIKE"/>
    <property type="match status" value="1"/>
</dbReference>
<dbReference type="GO" id="GO:0042575">
    <property type="term" value="C:DNA polymerase complex"/>
    <property type="evidence" value="ECO:0007669"/>
    <property type="project" value="UniProtKB-ARBA"/>
</dbReference>
<dbReference type="EMBL" id="BGPR01090488">
    <property type="protein sequence ID" value="GBM19531.1"/>
    <property type="molecule type" value="Genomic_DNA"/>
</dbReference>
<dbReference type="InterPro" id="IPR041588">
    <property type="entry name" value="Integrase_H2C2"/>
</dbReference>
<dbReference type="Gene3D" id="3.10.10.10">
    <property type="entry name" value="HIV Type 1 Reverse Transcriptase, subunit A, domain 1"/>
    <property type="match status" value="1"/>
</dbReference>
<dbReference type="PANTHER" id="PTHR37984">
    <property type="entry name" value="PROTEIN CBG26694"/>
    <property type="match status" value="1"/>
</dbReference>
<dbReference type="InterPro" id="IPR043128">
    <property type="entry name" value="Rev_trsase/Diguanyl_cyclase"/>
</dbReference>
<dbReference type="EC" id="2.7.7.49" evidence="1"/>
<keyword evidence="4" id="KW-0255">Endonuclease</keyword>
<dbReference type="CDD" id="cd09274">
    <property type="entry name" value="RNase_HI_RT_Ty3"/>
    <property type="match status" value="1"/>
</dbReference>
<dbReference type="Gene3D" id="3.30.70.270">
    <property type="match status" value="3"/>
</dbReference>
<dbReference type="InterPro" id="IPR012337">
    <property type="entry name" value="RNaseH-like_sf"/>
</dbReference>
<dbReference type="InterPro" id="IPR001584">
    <property type="entry name" value="Integrase_cat-core"/>
</dbReference>
<feature type="domain" description="Integrase catalytic" evidence="8">
    <location>
        <begin position="479"/>
        <end position="641"/>
    </location>
</feature>
<dbReference type="FunFam" id="3.30.70.270:FF:000003">
    <property type="entry name" value="Transposon Ty3-G Gag-Pol polyprotein"/>
    <property type="match status" value="1"/>
</dbReference>